<dbReference type="Pfam" id="PF02230">
    <property type="entry name" value="Abhydrolase_2"/>
    <property type="match status" value="1"/>
</dbReference>
<evidence type="ECO:0000313" key="4">
    <source>
        <dbReference type="EMBL" id="MEF2154811.1"/>
    </source>
</evidence>
<dbReference type="Proteomes" id="UP001356170">
    <property type="component" value="Unassembled WGS sequence"/>
</dbReference>
<dbReference type="Gene3D" id="3.40.50.1820">
    <property type="entry name" value="alpha/beta hydrolase"/>
    <property type="match status" value="1"/>
</dbReference>
<evidence type="ECO:0000313" key="5">
    <source>
        <dbReference type="Proteomes" id="UP001356170"/>
    </source>
</evidence>
<gene>
    <name evidence="4" type="ORF">V3390_00935</name>
</gene>
<dbReference type="SUPFAM" id="SSF53474">
    <property type="entry name" value="alpha/beta-Hydrolases"/>
    <property type="match status" value="1"/>
</dbReference>
<dbReference type="GO" id="GO:0016787">
    <property type="term" value="F:hydrolase activity"/>
    <property type="evidence" value="ECO:0007669"/>
    <property type="project" value="UniProtKB-KW"/>
</dbReference>
<dbReference type="InterPro" id="IPR029058">
    <property type="entry name" value="AB_hydrolase_fold"/>
</dbReference>
<comment type="caution">
    <text evidence="4">The sequence shown here is derived from an EMBL/GenBank/DDBJ whole genome shotgun (WGS) entry which is preliminary data.</text>
</comment>
<dbReference type="InterPro" id="IPR050565">
    <property type="entry name" value="LYPA1-2/EST-like"/>
</dbReference>
<sequence length="227" mass="24814">MSQLLETHVVTTGPAPRYVVIWLHGLGADGFDFAPLVPELVAPDWPDLKFVFPHAPVRPITINNGYSMRAWYDIREMDLEQRADLEGVYASVAQIDALIDAEIAAGFAPENVLLAGFSQGGAIALTMALQSRHAVPHVIALSTYLPAPTATTEQYRNSGRSPATKIFMAHGMQDPVVPVQAGMQSYQLLESVGFNVQWHAYPGLQHQLAQQEVTDLQRWLGAILTAS</sequence>
<organism evidence="4 5">
    <name type="scientific">Aquilutibacter rugosus</name>
    <dbReference type="NCBI Taxonomy" id="3115820"/>
    <lineage>
        <taxon>Bacteria</taxon>
        <taxon>Pseudomonadati</taxon>
        <taxon>Pseudomonadota</taxon>
        <taxon>Gammaproteobacteria</taxon>
        <taxon>Lysobacterales</taxon>
        <taxon>Lysobacteraceae</taxon>
        <taxon>Aquilutibacter</taxon>
    </lineage>
</organism>
<keyword evidence="2 4" id="KW-0378">Hydrolase</keyword>
<evidence type="ECO:0000256" key="2">
    <source>
        <dbReference type="ARBA" id="ARBA00022801"/>
    </source>
</evidence>
<comment type="similarity">
    <text evidence="1">Belongs to the AB hydrolase superfamily. AB hydrolase 2 family.</text>
</comment>
<dbReference type="PANTHER" id="PTHR10655">
    <property type="entry name" value="LYSOPHOSPHOLIPASE-RELATED"/>
    <property type="match status" value="1"/>
</dbReference>
<protein>
    <submittedName>
        <fullName evidence="4">Alpha/beta fold hydrolase</fullName>
    </submittedName>
</protein>
<keyword evidence="5" id="KW-1185">Reference proteome</keyword>
<feature type="domain" description="Phospholipase/carboxylesterase/thioesterase" evidence="3">
    <location>
        <begin position="9"/>
        <end position="220"/>
    </location>
</feature>
<accession>A0ABU7UW63</accession>
<evidence type="ECO:0000256" key="1">
    <source>
        <dbReference type="ARBA" id="ARBA00006499"/>
    </source>
</evidence>
<proteinExistence type="inferred from homology"/>
<name>A0ABU7UW63_9GAMM</name>
<dbReference type="PANTHER" id="PTHR10655:SF17">
    <property type="entry name" value="LYSOPHOSPHOLIPASE-LIKE PROTEIN 1"/>
    <property type="match status" value="1"/>
</dbReference>
<dbReference type="InterPro" id="IPR003140">
    <property type="entry name" value="PLipase/COase/thioEstase"/>
</dbReference>
<dbReference type="RefSeq" id="WP_331702968.1">
    <property type="nucleotide sequence ID" value="NZ_JAZHBO010000001.1"/>
</dbReference>
<reference evidence="4 5" key="1">
    <citation type="submission" date="2024-01" db="EMBL/GenBank/DDBJ databases">
        <title>Novel species of the genus Luteimonas isolated from rivers.</title>
        <authorList>
            <person name="Lu H."/>
        </authorList>
    </citation>
    <scope>NUCLEOTIDE SEQUENCE [LARGE SCALE GENOMIC DNA]</scope>
    <source>
        <strain evidence="4 5">FXH3W</strain>
    </source>
</reference>
<dbReference type="EMBL" id="JAZHBO010000001">
    <property type="protein sequence ID" value="MEF2154811.1"/>
    <property type="molecule type" value="Genomic_DNA"/>
</dbReference>
<evidence type="ECO:0000259" key="3">
    <source>
        <dbReference type="Pfam" id="PF02230"/>
    </source>
</evidence>